<accession>A0A382BYN2</accession>
<dbReference type="PANTHER" id="PTHR14413">
    <property type="entry name" value="RIBOSOMAL PROTEIN L17"/>
    <property type="match status" value="1"/>
</dbReference>
<proteinExistence type="inferred from homology"/>
<gene>
    <name evidence="4" type="ORF">METZ01_LOCUS171789</name>
</gene>
<dbReference type="InterPro" id="IPR000456">
    <property type="entry name" value="Ribosomal_bL17"/>
</dbReference>
<dbReference type="EMBL" id="UINC01031996">
    <property type="protein sequence ID" value="SVB18935.1"/>
    <property type="molecule type" value="Genomic_DNA"/>
</dbReference>
<dbReference type="InterPro" id="IPR036373">
    <property type="entry name" value="Ribosomal_bL17_sf"/>
</dbReference>
<dbReference type="Gene3D" id="3.90.1030.10">
    <property type="entry name" value="Ribosomal protein L17"/>
    <property type="match status" value="1"/>
</dbReference>
<sequence length="135" mass="15320">MRHKMSGRKLNRTSSHRKAMFANMTASLLRHEQIKTTKPKAKELRSFTDKMITLGKMGGLHARRQAMSFLQDIEVVSKVFDALAERYRDRQGGYTRVLAAGHRYGDSAPMAVIELVDRDLDAKGMGDKARRQAEL</sequence>
<evidence type="ECO:0000256" key="1">
    <source>
        <dbReference type="ARBA" id="ARBA00008777"/>
    </source>
</evidence>
<comment type="similarity">
    <text evidence="1">Belongs to the bacterial ribosomal protein bL17 family.</text>
</comment>
<protein>
    <recommendedName>
        <fullName evidence="5">Ribosomal protein L17</fullName>
    </recommendedName>
</protein>
<dbReference type="Pfam" id="PF01196">
    <property type="entry name" value="Ribosomal_L17"/>
    <property type="match status" value="1"/>
</dbReference>
<evidence type="ECO:0008006" key="5">
    <source>
        <dbReference type="Google" id="ProtNLM"/>
    </source>
</evidence>
<dbReference type="GO" id="GO:0022625">
    <property type="term" value="C:cytosolic large ribosomal subunit"/>
    <property type="evidence" value="ECO:0007669"/>
    <property type="project" value="TreeGrafter"/>
</dbReference>
<dbReference type="PROSITE" id="PS01167">
    <property type="entry name" value="RIBOSOMAL_L17"/>
    <property type="match status" value="1"/>
</dbReference>
<keyword evidence="2" id="KW-0689">Ribosomal protein</keyword>
<dbReference type="FunFam" id="3.90.1030.10:FF:000001">
    <property type="entry name" value="50S ribosomal protein L17"/>
    <property type="match status" value="1"/>
</dbReference>
<evidence type="ECO:0000313" key="4">
    <source>
        <dbReference type="EMBL" id="SVB18935.1"/>
    </source>
</evidence>
<evidence type="ECO:0000256" key="2">
    <source>
        <dbReference type="ARBA" id="ARBA00022980"/>
    </source>
</evidence>
<dbReference type="HAMAP" id="MF_01368">
    <property type="entry name" value="Ribosomal_bL17"/>
    <property type="match status" value="1"/>
</dbReference>
<dbReference type="NCBIfam" id="TIGR00059">
    <property type="entry name" value="L17"/>
    <property type="match status" value="1"/>
</dbReference>
<dbReference type="GO" id="GO:0006412">
    <property type="term" value="P:translation"/>
    <property type="evidence" value="ECO:0007669"/>
    <property type="project" value="InterPro"/>
</dbReference>
<dbReference type="PANTHER" id="PTHR14413:SF16">
    <property type="entry name" value="LARGE RIBOSOMAL SUBUNIT PROTEIN BL17M"/>
    <property type="match status" value="1"/>
</dbReference>
<dbReference type="GO" id="GO:0003735">
    <property type="term" value="F:structural constituent of ribosome"/>
    <property type="evidence" value="ECO:0007669"/>
    <property type="project" value="InterPro"/>
</dbReference>
<dbReference type="SUPFAM" id="SSF64263">
    <property type="entry name" value="Prokaryotic ribosomal protein L17"/>
    <property type="match status" value="1"/>
</dbReference>
<feature type="non-terminal residue" evidence="4">
    <location>
        <position position="135"/>
    </location>
</feature>
<organism evidence="4">
    <name type="scientific">marine metagenome</name>
    <dbReference type="NCBI Taxonomy" id="408172"/>
    <lineage>
        <taxon>unclassified sequences</taxon>
        <taxon>metagenomes</taxon>
        <taxon>ecological metagenomes</taxon>
    </lineage>
</organism>
<dbReference type="AlphaFoldDB" id="A0A382BYN2"/>
<dbReference type="InterPro" id="IPR047859">
    <property type="entry name" value="Ribosomal_bL17_CS"/>
</dbReference>
<keyword evidence="3" id="KW-0687">Ribonucleoprotein</keyword>
<evidence type="ECO:0000256" key="3">
    <source>
        <dbReference type="ARBA" id="ARBA00023274"/>
    </source>
</evidence>
<name>A0A382BYN2_9ZZZZ</name>
<reference evidence="4" key="1">
    <citation type="submission" date="2018-05" db="EMBL/GenBank/DDBJ databases">
        <authorList>
            <person name="Lanie J.A."/>
            <person name="Ng W.-L."/>
            <person name="Kazmierczak K.M."/>
            <person name="Andrzejewski T.M."/>
            <person name="Davidsen T.M."/>
            <person name="Wayne K.J."/>
            <person name="Tettelin H."/>
            <person name="Glass J.I."/>
            <person name="Rusch D."/>
            <person name="Podicherti R."/>
            <person name="Tsui H.-C.T."/>
            <person name="Winkler M.E."/>
        </authorList>
    </citation>
    <scope>NUCLEOTIDE SEQUENCE</scope>
</reference>